<reference evidence="1" key="1">
    <citation type="submission" date="2021-06" db="EMBL/GenBank/DDBJ databases">
        <authorList>
            <person name="Kallberg Y."/>
            <person name="Tangrot J."/>
            <person name="Rosling A."/>
        </authorList>
    </citation>
    <scope>NUCLEOTIDE SEQUENCE</scope>
    <source>
        <strain evidence="1">BR232B</strain>
    </source>
</reference>
<dbReference type="AlphaFoldDB" id="A0A9N8W5B3"/>
<dbReference type="Proteomes" id="UP000789739">
    <property type="component" value="Unassembled WGS sequence"/>
</dbReference>
<proteinExistence type="predicted"/>
<keyword evidence="2" id="KW-1185">Reference proteome</keyword>
<gene>
    <name evidence="1" type="ORF">PBRASI_LOCUS1150</name>
</gene>
<accession>A0A9N8W5B3</accession>
<evidence type="ECO:0000313" key="2">
    <source>
        <dbReference type="Proteomes" id="UP000789739"/>
    </source>
</evidence>
<name>A0A9N8W5B3_9GLOM</name>
<protein>
    <submittedName>
        <fullName evidence="1">11678_t:CDS:1</fullName>
    </submittedName>
</protein>
<evidence type="ECO:0000313" key="1">
    <source>
        <dbReference type="EMBL" id="CAG8472700.1"/>
    </source>
</evidence>
<dbReference type="OrthoDB" id="2017317at2759"/>
<organism evidence="1 2">
    <name type="scientific">Paraglomus brasilianum</name>
    <dbReference type="NCBI Taxonomy" id="144538"/>
    <lineage>
        <taxon>Eukaryota</taxon>
        <taxon>Fungi</taxon>
        <taxon>Fungi incertae sedis</taxon>
        <taxon>Mucoromycota</taxon>
        <taxon>Glomeromycotina</taxon>
        <taxon>Glomeromycetes</taxon>
        <taxon>Paraglomerales</taxon>
        <taxon>Paraglomeraceae</taxon>
        <taxon>Paraglomus</taxon>
    </lineage>
</organism>
<dbReference type="EMBL" id="CAJVPI010000070">
    <property type="protein sequence ID" value="CAG8472700.1"/>
    <property type="molecule type" value="Genomic_DNA"/>
</dbReference>
<dbReference type="Gene3D" id="3.10.490.10">
    <property type="entry name" value="Gamma-glutamyl cyclotransferase-like"/>
    <property type="match status" value="1"/>
</dbReference>
<comment type="caution">
    <text evidence="1">The sequence shown here is derived from an EMBL/GenBank/DDBJ whole genome shotgun (WGS) entry which is preliminary data.</text>
</comment>
<sequence>MNKAVFQGRRGINPLQHKIVTAPEYWLSMDFAGVPYFEPCYASLIKRTEKEITKEYAMEIHSRCKAGTPFKWDPNNPENSLPPTLQGVVYQITKTCLERIIRTEGGWGYNSIPVGYDVIDVECKTSDDEILVAKTLIARPASIRPGCQASARQVYRNLDKPRDSTNLL</sequence>